<keyword evidence="7" id="KW-0805">Transcription regulation</keyword>
<evidence type="ECO:0000256" key="9">
    <source>
        <dbReference type="ARBA" id="ARBA00023242"/>
    </source>
</evidence>
<accession>A0ABD3EBX2</accession>
<dbReference type="Proteomes" id="UP001632038">
    <property type="component" value="Unassembled WGS sequence"/>
</dbReference>
<dbReference type="EMBL" id="JAVIJP010000006">
    <property type="protein sequence ID" value="KAL3651905.1"/>
    <property type="molecule type" value="Genomic_DNA"/>
</dbReference>
<comment type="subcellular location">
    <subcellularLocation>
        <location evidence="2">Cytoplasm</location>
    </subcellularLocation>
    <subcellularLocation>
        <location evidence="1">Nucleus</location>
    </subcellularLocation>
</comment>
<feature type="domain" description="Zinc-finger" evidence="11">
    <location>
        <begin position="151"/>
        <end position="247"/>
    </location>
</feature>
<evidence type="ECO:0000256" key="2">
    <source>
        <dbReference type="ARBA" id="ARBA00004496"/>
    </source>
</evidence>
<keyword evidence="9" id="KW-0539">Nucleus</keyword>
<evidence type="ECO:0000313" key="13">
    <source>
        <dbReference type="Proteomes" id="UP001632038"/>
    </source>
</evidence>
<keyword evidence="3" id="KW-0963">Cytoplasm</keyword>
<evidence type="ECO:0000256" key="7">
    <source>
        <dbReference type="ARBA" id="ARBA00023015"/>
    </source>
</evidence>
<dbReference type="PANTHER" id="PTHR31169">
    <property type="entry name" value="OS05G0300700 PROTEIN"/>
    <property type="match status" value="1"/>
</dbReference>
<keyword evidence="5" id="KW-0597">Phosphoprotein</keyword>
<dbReference type="PANTHER" id="PTHR31169:SF33">
    <property type="entry name" value="CELL DIVISION CYCLE-ASSOCIATED 7-LIKE PROTEIN"/>
    <property type="match status" value="1"/>
</dbReference>
<name>A0ABD3EBX2_9LAMI</name>
<feature type="compositionally biased region" description="Acidic residues" evidence="10">
    <location>
        <begin position="307"/>
        <end position="320"/>
    </location>
</feature>
<dbReference type="GO" id="GO:0005634">
    <property type="term" value="C:nucleus"/>
    <property type="evidence" value="ECO:0007669"/>
    <property type="project" value="UniProtKB-SubCell"/>
</dbReference>
<feature type="compositionally biased region" description="Basic and acidic residues" evidence="10">
    <location>
        <begin position="79"/>
        <end position="88"/>
    </location>
</feature>
<keyword evidence="6" id="KW-0832">Ubl conjugation</keyword>
<keyword evidence="8" id="KW-0804">Transcription</keyword>
<feature type="region of interest" description="Disordered" evidence="10">
    <location>
        <begin position="284"/>
        <end position="331"/>
    </location>
</feature>
<evidence type="ECO:0000256" key="10">
    <source>
        <dbReference type="SAM" id="MobiDB-lite"/>
    </source>
</evidence>
<evidence type="ECO:0000256" key="5">
    <source>
        <dbReference type="ARBA" id="ARBA00022553"/>
    </source>
</evidence>
<feature type="region of interest" description="Disordered" evidence="10">
    <location>
        <begin position="1"/>
        <end position="26"/>
    </location>
</feature>
<organism evidence="12 13">
    <name type="scientific">Castilleja foliolosa</name>
    <dbReference type="NCBI Taxonomy" id="1961234"/>
    <lineage>
        <taxon>Eukaryota</taxon>
        <taxon>Viridiplantae</taxon>
        <taxon>Streptophyta</taxon>
        <taxon>Embryophyta</taxon>
        <taxon>Tracheophyta</taxon>
        <taxon>Spermatophyta</taxon>
        <taxon>Magnoliopsida</taxon>
        <taxon>eudicotyledons</taxon>
        <taxon>Gunneridae</taxon>
        <taxon>Pentapetalae</taxon>
        <taxon>asterids</taxon>
        <taxon>lamiids</taxon>
        <taxon>Lamiales</taxon>
        <taxon>Orobanchaceae</taxon>
        <taxon>Pedicularideae</taxon>
        <taxon>Castillejinae</taxon>
        <taxon>Castilleja</taxon>
    </lineage>
</organism>
<evidence type="ECO:0000256" key="4">
    <source>
        <dbReference type="ARBA" id="ARBA00022499"/>
    </source>
</evidence>
<feature type="compositionally biased region" description="Basic and acidic residues" evidence="10">
    <location>
        <begin position="295"/>
        <end position="306"/>
    </location>
</feature>
<evidence type="ECO:0000259" key="11">
    <source>
        <dbReference type="Pfam" id="PF10497"/>
    </source>
</evidence>
<comment type="caution">
    <text evidence="12">The sequence shown here is derived from an EMBL/GenBank/DDBJ whole genome shotgun (WGS) entry which is preliminary data.</text>
</comment>
<evidence type="ECO:0000256" key="8">
    <source>
        <dbReference type="ARBA" id="ARBA00023163"/>
    </source>
</evidence>
<protein>
    <recommendedName>
        <fullName evidence="11">Zinc-finger domain-containing protein</fullName>
    </recommendedName>
</protein>
<keyword evidence="13" id="KW-1185">Reference proteome</keyword>
<reference evidence="13" key="1">
    <citation type="journal article" date="2024" name="IScience">
        <title>Strigolactones Initiate the Formation of Haustorium-like Structures in Castilleja.</title>
        <authorList>
            <person name="Buerger M."/>
            <person name="Peterson D."/>
            <person name="Chory J."/>
        </authorList>
    </citation>
    <scope>NUCLEOTIDE SEQUENCE [LARGE SCALE GENOMIC DNA]</scope>
</reference>
<sequence>MVSTANRRGRPKKNRNDDVEIEGVDGNKVEYEESRAQRIKENAEKMKSFGLFDLSKNLKVCPSKPKRKLKPESTPSNDPPRRSSRLKELPPVSYIEKRIPKKSVEENVEIHIEEGKNPEIYTEDDKELLGDSKAVWELYVDGFDEDGQRMYDPVDGKTCHQCRQKTLGLHSECCKCKLVTGQFCGDCLYMRYGENVKEVNENPDWVCPVCRGICNCSRCRRNKGWMPTGAIYNRVAKLGFKSVAHYLIYTRRGQPIDVAATDNPISADESLTINDVKEELTDALPMTSLVGSKKSKGEKDDMKKDSDEEYRGDEYEDDGDGSSSSSENGSQ</sequence>
<evidence type="ECO:0000256" key="3">
    <source>
        <dbReference type="ARBA" id="ARBA00022490"/>
    </source>
</evidence>
<evidence type="ECO:0000256" key="1">
    <source>
        <dbReference type="ARBA" id="ARBA00004123"/>
    </source>
</evidence>
<proteinExistence type="predicted"/>
<dbReference type="GO" id="GO:0005737">
    <property type="term" value="C:cytoplasm"/>
    <property type="evidence" value="ECO:0007669"/>
    <property type="project" value="UniProtKB-SubCell"/>
</dbReference>
<feature type="compositionally biased region" description="Low complexity" evidence="10">
    <location>
        <begin position="321"/>
        <end position="331"/>
    </location>
</feature>
<evidence type="ECO:0000313" key="12">
    <source>
        <dbReference type="EMBL" id="KAL3651905.1"/>
    </source>
</evidence>
<dbReference type="AlphaFoldDB" id="A0ABD3EBX2"/>
<dbReference type="Pfam" id="PF10497">
    <property type="entry name" value="zf-4CXXC_R1"/>
    <property type="match status" value="1"/>
</dbReference>
<evidence type="ECO:0000256" key="6">
    <source>
        <dbReference type="ARBA" id="ARBA00022843"/>
    </source>
</evidence>
<dbReference type="InterPro" id="IPR018866">
    <property type="entry name" value="Znf-4CXXC_R1"/>
</dbReference>
<feature type="region of interest" description="Disordered" evidence="10">
    <location>
        <begin position="61"/>
        <end position="88"/>
    </location>
</feature>
<dbReference type="InterPro" id="IPR040221">
    <property type="entry name" value="CDCA7/CDA7L"/>
</dbReference>
<gene>
    <name evidence="12" type="ORF">CASFOL_004907</name>
</gene>
<keyword evidence="4" id="KW-1017">Isopeptide bond</keyword>